<feature type="domain" description="XdhC Rossmann" evidence="2">
    <location>
        <begin position="120"/>
        <end position="230"/>
    </location>
</feature>
<dbReference type="InterPro" id="IPR052698">
    <property type="entry name" value="MoCofactor_Util/Proc"/>
</dbReference>
<reference evidence="3 4" key="1">
    <citation type="journal article" date="2015" name="Stand. Genomic Sci.">
        <title>Genomic Encyclopedia of Bacterial and Archaeal Type Strains, Phase III: the genomes of soil and plant-associated and newly described type strains.</title>
        <authorList>
            <person name="Whitman W.B."/>
            <person name="Woyke T."/>
            <person name="Klenk H.P."/>
            <person name="Zhou Y."/>
            <person name="Lilburn T.G."/>
            <person name="Beck B.J."/>
            <person name="De Vos P."/>
            <person name="Vandamme P."/>
            <person name="Eisen J.A."/>
            <person name="Garrity G."/>
            <person name="Hugenholtz P."/>
            <person name="Kyrpides N.C."/>
        </authorList>
    </citation>
    <scope>NUCLEOTIDE SEQUENCE [LARGE SCALE GENOMIC DNA]</scope>
    <source>
        <strain evidence="3 4">VKM Ac-2538</strain>
    </source>
</reference>
<evidence type="ECO:0000259" key="1">
    <source>
        <dbReference type="Pfam" id="PF02625"/>
    </source>
</evidence>
<protein>
    <submittedName>
        <fullName evidence="3">Xanthine dehydrogenase accessory factor</fullName>
    </submittedName>
</protein>
<feature type="domain" description="XdhC- CoxI" evidence="1">
    <location>
        <begin position="15"/>
        <end position="77"/>
    </location>
</feature>
<sequence length="295" mass="29918">MTQRMASRVAELTGARVPFVHAVVVRAESPTSARPGDDAIVLADGSIEGFVGGVCVESSVRSAALSALTDGQAVLLRILPDDAAGFPEVPGARVVPNPCLSGGAVEILLRPEMPAALVGVVGDTPIAEAIATVGAAAGFAIDRLDGKPPAPGTTAVVIAGLGRDELVPLRAALDAGVGYVGLVASSKRGQAVLAELGLSEDERARIRTPVGLELGAETPGEIALSVLAELVRAIRVESLRPTADVAAVAPVQVVDPVCGMTVVVTPETPHLEVDGAEYWFCGTGCRDAYALQVAG</sequence>
<evidence type="ECO:0000259" key="2">
    <source>
        <dbReference type="Pfam" id="PF13478"/>
    </source>
</evidence>
<keyword evidence="4" id="KW-1185">Reference proteome</keyword>
<evidence type="ECO:0000313" key="3">
    <source>
        <dbReference type="EMBL" id="TCO31424.1"/>
    </source>
</evidence>
<dbReference type="Pfam" id="PF13478">
    <property type="entry name" value="XdhC_C"/>
    <property type="match status" value="1"/>
</dbReference>
<name>A0ABY2BTQ0_9ACTN</name>
<dbReference type="EMBL" id="SLWM01000001">
    <property type="protein sequence ID" value="TCO31424.1"/>
    <property type="molecule type" value="Genomic_DNA"/>
</dbReference>
<gene>
    <name evidence="3" type="ORF">EV644_10164</name>
</gene>
<dbReference type="Pfam" id="PF02625">
    <property type="entry name" value="XdhC_CoxI"/>
    <property type="match status" value="1"/>
</dbReference>
<proteinExistence type="predicted"/>
<organism evidence="3 4">
    <name type="scientific">Kribbella orskensis</name>
    <dbReference type="NCBI Taxonomy" id="2512216"/>
    <lineage>
        <taxon>Bacteria</taxon>
        <taxon>Bacillati</taxon>
        <taxon>Actinomycetota</taxon>
        <taxon>Actinomycetes</taxon>
        <taxon>Propionibacteriales</taxon>
        <taxon>Kribbellaceae</taxon>
        <taxon>Kribbella</taxon>
    </lineage>
</organism>
<comment type="caution">
    <text evidence="3">The sequence shown here is derived from an EMBL/GenBank/DDBJ whole genome shotgun (WGS) entry which is preliminary data.</text>
</comment>
<dbReference type="PANTHER" id="PTHR30388">
    <property type="entry name" value="ALDEHYDE OXIDOREDUCTASE MOLYBDENUM COFACTOR ASSEMBLY PROTEIN"/>
    <property type="match status" value="1"/>
</dbReference>
<evidence type="ECO:0000313" key="4">
    <source>
        <dbReference type="Proteomes" id="UP000295818"/>
    </source>
</evidence>
<dbReference type="Gene3D" id="3.40.50.720">
    <property type="entry name" value="NAD(P)-binding Rossmann-like Domain"/>
    <property type="match status" value="1"/>
</dbReference>
<dbReference type="InterPro" id="IPR003777">
    <property type="entry name" value="XdhC_CoxI"/>
</dbReference>
<dbReference type="InterPro" id="IPR027051">
    <property type="entry name" value="XdhC_Rossmann_dom"/>
</dbReference>
<dbReference type="PANTHER" id="PTHR30388:SF4">
    <property type="entry name" value="MOLYBDENUM COFACTOR INSERTION CHAPERONE PAOD"/>
    <property type="match status" value="1"/>
</dbReference>
<accession>A0ABY2BTQ0</accession>
<dbReference type="Proteomes" id="UP000295818">
    <property type="component" value="Unassembled WGS sequence"/>
</dbReference>